<name>A0ACB7YMQ6_9ERIC</name>
<comment type="caution">
    <text evidence="1">The sequence shown here is derived from an EMBL/GenBank/DDBJ whole genome shotgun (WGS) entry which is preliminary data.</text>
</comment>
<dbReference type="EMBL" id="CM037161">
    <property type="protein sequence ID" value="KAH7854429.1"/>
    <property type="molecule type" value="Genomic_DNA"/>
</dbReference>
<evidence type="ECO:0000313" key="2">
    <source>
        <dbReference type="Proteomes" id="UP000828048"/>
    </source>
</evidence>
<proteinExistence type="predicted"/>
<keyword evidence="2" id="KW-1185">Reference proteome</keyword>
<accession>A0ACB7YMQ6</accession>
<reference evidence="1 2" key="1">
    <citation type="journal article" date="2021" name="Hortic Res">
        <title>High-quality reference genome and annotation aids understanding of berry development for evergreen blueberry (Vaccinium darrowii).</title>
        <authorList>
            <person name="Yu J."/>
            <person name="Hulse-Kemp A.M."/>
            <person name="Babiker E."/>
            <person name="Staton M."/>
        </authorList>
    </citation>
    <scope>NUCLEOTIDE SEQUENCE [LARGE SCALE GENOMIC DNA]</scope>
    <source>
        <strain evidence="2">cv. NJ 8807/NJ 8810</strain>
        <tissue evidence="1">Young leaf</tissue>
    </source>
</reference>
<evidence type="ECO:0000313" key="1">
    <source>
        <dbReference type="EMBL" id="KAH7854429.1"/>
    </source>
</evidence>
<sequence>MSAQPLITVTLPIGTSSDNITTEEEDHLIRSTKKVKNDHDYSVDMAEDTPGVEKPQIEDTALSFKQALIASRGKEIPFSEDVESIPIEDEITEEEKNIDEEEEIDGIPVVKIPKSLLNYGRQPWKNAIIVKPIGYPIGYKSLCTKVRTIWDLQGDFSALEIGLGFVVFKFDMRSDRTHVLIAGHRKDQCSWGTKITSPPVGDQVSEQRVTANTPTTVEKPILGNAAQLPAYGQWTLVQRKPRRPNTGKRYTDRNQVAHNGKSQGPNAQKMDARETNPSQQPSQKPPISSVQIQPHGNRDLPPPPSADLHPNQTRGRGRSSSEGHLVDSEGQDGSDGSRMQCSESSVLCGGSGKSERHSPGPNGDQETCRME</sequence>
<organism evidence="1 2">
    <name type="scientific">Vaccinium darrowii</name>
    <dbReference type="NCBI Taxonomy" id="229202"/>
    <lineage>
        <taxon>Eukaryota</taxon>
        <taxon>Viridiplantae</taxon>
        <taxon>Streptophyta</taxon>
        <taxon>Embryophyta</taxon>
        <taxon>Tracheophyta</taxon>
        <taxon>Spermatophyta</taxon>
        <taxon>Magnoliopsida</taxon>
        <taxon>eudicotyledons</taxon>
        <taxon>Gunneridae</taxon>
        <taxon>Pentapetalae</taxon>
        <taxon>asterids</taxon>
        <taxon>Ericales</taxon>
        <taxon>Ericaceae</taxon>
        <taxon>Vaccinioideae</taxon>
        <taxon>Vaccinieae</taxon>
        <taxon>Vaccinium</taxon>
    </lineage>
</organism>
<dbReference type="Proteomes" id="UP000828048">
    <property type="component" value="Chromosome 11"/>
</dbReference>
<protein>
    <submittedName>
        <fullName evidence="1">Uncharacterized protein</fullName>
    </submittedName>
</protein>
<gene>
    <name evidence="1" type="ORF">Vadar_013733</name>
</gene>